<dbReference type="Proteomes" id="UP001316189">
    <property type="component" value="Chromosome"/>
</dbReference>
<dbReference type="PANTHER" id="PTHR34512:SF30">
    <property type="entry name" value="OUTER MEMBRANE PROTEIN ASSEMBLY FACTOR BAMB"/>
    <property type="match status" value="1"/>
</dbReference>
<dbReference type="PANTHER" id="PTHR34512">
    <property type="entry name" value="CELL SURFACE PROTEIN"/>
    <property type="match status" value="1"/>
</dbReference>
<evidence type="ECO:0000256" key="1">
    <source>
        <dbReference type="SAM" id="MobiDB-lite"/>
    </source>
</evidence>
<feature type="domain" description="Pyrrolo-quinoline quinone repeat" evidence="3">
    <location>
        <begin position="359"/>
        <end position="480"/>
    </location>
</feature>
<keyword evidence="2" id="KW-0812">Transmembrane</keyword>
<gene>
    <name evidence="4" type="ORF">NP064_02960</name>
</gene>
<keyword evidence="2" id="KW-0472">Membrane</keyword>
<feature type="transmembrane region" description="Helical" evidence="2">
    <location>
        <begin position="44"/>
        <end position="63"/>
    </location>
</feature>
<evidence type="ECO:0000313" key="4">
    <source>
        <dbReference type="EMBL" id="UUI75886.1"/>
    </source>
</evidence>
<dbReference type="Gene3D" id="2.130.10.10">
    <property type="entry name" value="YVTN repeat-like/Quinoprotein amine dehydrogenase"/>
    <property type="match status" value="2"/>
</dbReference>
<reference evidence="4 5" key="1">
    <citation type="submission" date="2022-07" db="EMBL/GenBank/DDBJ databases">
        <title>Novel species in genus cellulomonas.</title>
        <authorList>
            <person name="Ye L."/>
        </authorList>
    </citation>
    <scope>NUCLEOTIDE SEQUENCE [LARGE SCALE GENOMIC DNA]</scope>
    <source>
        <strain evidence="5">zg-Y338</strain>
    </source>
</reference>
<dbReference type="InterPro" id="IPR011047">
    <property type="entry name" value="Quinoprotein_ADH-like_sf"/>
</dbReference>
<sequence>MTGPAKTVRVLLDDGDEPAASKPHGSHEPTDEARRPANLRRWPIAAAAALLLVGGLVAAQGVIDRRERAATERLRDVPGVLLPVDESLRELWQTDLTWLWAPPVRVGTDLVVGQVGPDGSQTVRALRADTGEVLWEAPVAPPEPSPPTSMEWQATPPACQLAAADSLVSCQVWDGYELGAVEWAEPDEPDRPLPTRQRLVVIDPAERAIVVEHELERLGSVVMLDDVFVTATADAQGIVTVRARDVRSAQTRWTRDLAPVPADEGAALDDWATTWGTEAVLSPSPHGLGLSVMAAQGTWMLAADGAVLHAGPPGSRLESLRAGAVTLTDQATGSVVLLGADGSRAPHPGHAVRLTVDDGSAPGRCLMTRGGLIVHDCATGEPLWTLDSYVPTTGVLLDGVLYSSSASWVFAIDIVGEEVLWQWERENGAPSDNALHTDGRALLVPDEPTRSGSFSAPTRVVALSLADGEELWTAPINQEGSGSWLVSVAGMLALLEGAEPERLRLYGS</sequence>
<evidence type="ECO:0000259" key="3">
    <source>
        <dbReference type="Pfam" id="PF13360"/>
    </source>
</evidence>
<evidence type="ECO:0000313" key="5">
    <source>
        <dbReference type="Proteomes" id="UP001316189"/>
    </source>
</evidence>
<name>A0ABY5KZD8_9CELL</name>
<keyword evidence="2" id="KW-1133">Transmembrane helix</keyword>
<protein>
    <submittedName>
        <fullName evidence="4">PQQ-like beta-propeller repeat protein</fullName>
    </submittedName>
</protein>
<evidence type="ECO:0000256" key="2">
    <source>
        <dbReference type="SAM" id="Phobius"/>
    </source>
</evidence>
<dbReference type="EMBL" id="CP101988">
    <property type="protein sequence ID" value="UUI75886.1"/>
    <property type="molecule type" value="Genomic_DNA"/>
</dbReference>
<proteinExistence type="predicted"/>
<dbReference type="InterPro" id="IPR015943">
    <property type="entry name" value="WD40/YVTN_repeat-like_dom_sf"/>
</dbReference>
<feature type="region of interest" description="Disordered" evidence="1">
    <location>
        <begin position="12"/>
        <end position="36"/>
    </location>
</feature>
<dbReference type="SUPFAM" id="SSF50998">
    <property type="entry name" value="Quinoprotein alcohol dehydrogenase-like"/>
    <property type="match status" value="1"/>
</dbReference>
<feature type="compositionally biased region" description="Basic and acidic residues" evidence="1">
    <location>
        <begin position="25"/>
        <end position="35"/>
    </location>
</feature>
<dbReference type="Pfam" id="PF13360">
    <property type="entry name" value="PQQ_2"/>
    <property type="match status" value="1"/>
</dbReference>
<organism evidence="4 5">
    <name type="scientific">Cellulomonas chengniuliangii</name>
    <dbReference type="NCBI Taxonomy" id="2968084"/>
    <lineage>
        <taxon>Bacteria</taxon>
        <taxon>Bacillati</taxon>
        <taxon>Actinomycetota</taxon>
        <taxon>Actinomycetes</taxon>
        <taxon>Micrococcales</taxon>
        <taxon>Cellulomonadaceae</taxon>
        <taxon>Cellulomonas</taxon>
    </lineage>
</organism>
<dbReference type="InterPro" id="IPR002372">
    <property type="entry name" value="PQQ_rpt_dom"/>
</dbReference>
<dbReference type="RefSeq" id="WP_227567994.1">
    <property type="nucleotide sequence ID" value="NZ_CP101988.1"/>
</dbReference>
<keyword evidence="5" id="KW-1185">Reference proteome</keyword>
<accession>A0ABY5KZD8</accession>